<proteinExistence type="predicted"/>
<dbReference type="RefSeq" id="WP_176624425.1">
    <property type="nucleotide sequence ID" value="NZ_JABXXQ010000199.1"/>
</dbReference>
<feature type="region of interest" description="Disordered" evidence="1">
    <location>
        <begin position="1"/>
        <end position="36"/>
    </location>
</feature>
<reference evidence="2 4" key="2">
    <citation type="submission" date="2020-08" db="EMBL/GenBank/DDBJ databases">
        <title>Genomic Encyclopedia of Type Strains, Phase III (KMG-III): the genomes of soil and plant-associated and newly described type strains.</title>
        <authorList>
            <person name="Whitman W."/>
        </authorList>
    </citation>
    <scope>NUCLEOTIDE SEQUENCE [LARGE SCALE GENOMIC DNA]</scope>
    <source>
        <strain evidence="2 4">CECT 8088</strain>
    </source>
</reference>
<dbReference type="AlphaFoldDB" id="A0A839V0X4"/>
<dbReference type="Proteomes" id="UP000557688">
    <property type="component" value="Unassembled WGS sequence"/>
</dbReference>
<organism evidence="2 4">
    <name type="scientific">Endobacter medicaginis</name>
    <dbReference type="NCBI Taxonomy" id="1181271"/>
    <lineage>
        <taxon>Bacteria</taxon>
        <taxon>Pseudomonadati</taxon>
        <taxon>Pseudomonadota</taxon>
        <taxon>Alphaproteobacteria</taxon>
        <taxon>Acetobacterales</taxon>
        <taxon>Acetobacteraceae</taxon>
        <taxon>Endobacter</taxon>
    </lineage>
</organism>
<sequence length="88" mass="9228">MPSAPEKQPGRARRLRPEADEGAAPTAPGGGASGRAFDLWLNRGLHSLFDGIASEPVPEELLRLIEEDRDGGGTAEGGADDPSHASRR</sequence>
<accession>A0A839V0X4</accession>
<evidence type="ECO:0000313" key="4">
    <source>
        <dbReference type="Proteomes" id="UP000557688"/>
    </source>
</evidence>
<dbReference type="EMBL" id="JACHXV010000006">
    <property type="protein sequence ID" value="MBB3174194.1"/>
    <property type="molecule type" value="Genomic_DNA"/>
</dbReference>
<protein>
    <recommendedName>
        <fullName evidence="6">Anti-sigma factor NepR domain-containing protein</fullName>
    </recommendedName>
</protein>
<keyword evidence="4" id="KW-1185">Reference proteome</keyword>
<reference evidence="3 5" key="1">
    <citation type="submission" date="2020-06" db="EMBL/GenBank/DDBJ databases">
        <title>Description of novel acetic acid bacteria.</title>
        <authorList>
            <person name="Sombolestani A."/>
        </authorList>
    </citation>
    <scope>NUCLEOTIDE SEQUENCE [LARGE SCALE GENOMIC DNA]</scope>
    <source>
        <strain evidence="3 5">LMG 26838</strain>
    </source>
</reference>
<gene>
    <name evidence="2" type="ORF">FHR90_002030</name>
    <name evidence="3" type="ORF">HUK83_10155</name>
</gene>
<evidence type="ECO:0008006" key="6">
    <source>
        <dbReference type="Google" id="ProtNLM"/>
    </source>
</evidence>
<evidence type="ECO:0000313" key="2">
    <source>
        <dbReference type="EMBL" id="MBB3174194.1"/>
    </source>
</evidence>
<name>A0A839V0X4_9PROT</name>
<feature type="region of interest" description="Disordered" evidence="1">
    <location>
        <begin position="62"/>
        <end position="88"/>
    </location>
</feature>
<evidence type="ECO:0000313" key="3">
    <source>
        <dbReference type="EMBL" id="NVN30690.1"/>
    </source>
</evidence>
<comment type="caution">
    <text evidence="2">The sequence shown here is derived from an EMBL/GenBank/DDBJ whole genome shotgun (WGS) entry which is preliminary data.</text>
</comment>
<dbReference type="Proteomes" id="UP000565205">
    <property type="component" value="Unassembled WGS sequence"/>
</dbReference>
<dbReference type="EMBL" id="JABXXQ010000199">
    <property type="protein sequence ID" value="NVN30690.1"/>
    <property type="molecule type" value="Genomic_DNA"/>
</dbReference>
<evidence type="ECO:0000256" key="1">
    <source>
        <dbReference type="SAM" id="MobiDB-lite"/>
    </source>
</evidence>
<evidence type="ECO:0000313" key="5">
    <source>
        <dbReference type="Proteomes" id="UP000565205"/>
    </source>
</evidence>